<feature type="domain" description="C2H2-type" evidence="12">
    <location>
        <begin position="600"/>
        <end position="623"/>
    </location>
</feature>
<sequence>MYCCIRSCPSKYGKAAVSFHRFPQHNEIRRQRWIEAAGRGNEINYDYAVVCSRHFVGGRPARAGDQFSISWVPTLLLDRDLSDVDAIARRQSSGAAGAVVDGGAIQDDDDIDINCAVRGCGMTKEENPSLLFFSVPRNPNERRKWLLQIGMLENAIEANMNNVLAVCELHFDLAKDLLNYDDVISMGRTAMLKENVMPSRNVPVISGHNPAHYTHEFPDNDSFMMQEEQPAPVDDDDDESLLEEMVQRNGEDNHEMPGYPAHMQPSPIEEFLHICRSCLSTDKTNLVSAFDDRLAEIFQQFTSVNINEHDGISTMICVDCKSRLLEIHFFRDTCVTNTQILIHRYQKCYGMAQDGAHNDQSHHTVGYAPQVIPSASNYNRFDMGADDPEDLLMPQKEEMEVQVHKPSRPRGRPPKVPPTPPKPAFSPKPFVIEKKKKTQKIATMKKRFKCKFCRKEYNSRPGYEMHLATHKYHQQSDFTEECKRCDILTRKGEVHRCYTDILYCYVCGEKYGKWGHLKLHLAKKHRIKTKRRELMLKLKEIGYVAGTRVNALKVPPTALAAQQEESEEEDDDYEPPRPEEDPEKSESSRSATSSPNDHQSKCSFCGVGFLYNSSLEMHMKTHSPIELTQCNECDSNFESYLQLECHHDEHTDEDPLPEELICRLCGKQLTRQQTLLLHLQYVHKDKNVVQCSTCPELCENALELSNHSCRGQRKQTATSSKAATNGDFVIVKPESILKGTLSEDSNSMPVGMQGSDGADPLLGLGNEEVIDLDDSDDDDGDRQEKDKYDCSICAKQFPNEDVLDRHMKLHRMMNAAKANEIGIRNSFSRALNCRREVSQPT</sequence>
<feature type="binding site" evidence="10">
    <location>
        <position position="317"/>
    </location>
    <ligand>
        <name>Zn(2+)</name>
        <dbReference type="ChEBI" id="CHEBI:29105"/>
    </ligand>
</feature>
<evidence type="ECO:0000256" key="10">
    <source>
        <dbReference type="PROSITE-ProRule" id="PRU01263"/>
    </source>
</evidence>
<dbReference type="Pfam" id="PF05485">
    <property type="entry name" value="THAP"/>
    <property type="match status" value="2"/>
</dbReference>
<dbReference type="EnsemblMetazoa" id="AAEL007048-RC">
    <property type="protein sequence ID" value="AAEL007048-PC"/>
    <property type="gene ID" value="AAEL007048"/>
</dbReference>
<evidence type="ECO:0000256" key="11">
    <source>
        <dbReference type="SAM" id="MobiDB-lite"/>
    </source>
</evidence>
<evidence type="ECO:0000259" key="12">
    <source>
        <dbReference type="PROSITE" id="PS50157"/>
    </source>
</evidence>
<evidence type="ECO:0000256" key="9">
    <source>
        <dbReference type="PROSITE-ProRule" id="PRU00309"/>
    </source>
</evidence>
<reference evidence="15 16" key="1">
    <citation type="submission" date="2017-06" db="EMBL/GenBank/DDBJ databases">
        <title>Aedes aegypti genome working group (AGWG) sequencing and assembly.</title>
        <authorList>
            <consortium name="Aedes aegypti Genome Working Group (AGWG)"/>
            <person name="Matthews B.J."/>
        </authorList>
    </citation>
    <scope>NUCLEOTIDE SEQUENCE [LARGE SCALE GENOMIC DNA]</scope>
    <source>
        <strain evidence="15 16">LVP_AGWG</strain>
    </source>
</reference>
<dbReference type="PROSITE" id="PS50950">
    <property type="entry name" value="ZF_THAP"/>
    <property type="match status" value="2"/>
</dbReference>
<feature type="domain" description="THAP-type" evidence="13">
    <location>
        <begin position="1"/>
        <end position="76"/>
    </location>
</feature>
<comment type="subcellular location">
    <subcellularLocation>
        <location evidence="1">Nucleus</location>
    </subcellularLocation>
</comment>
<dbReference type="AlphaFoldDB" id="A0A903UA42"/>
<evidence type="ECO:0000256" key="2">
    <source>
        <dbReference type="ARBA" id="ARBA00022723"/>
    </source>
</evidence>
<protein>
    <submittedName>
        <fullName evidence="15">Uncharacterized protein</fullName>
    </submittedName>
</protein>
<feature type="compositionally biased region" description="Pro residues" evidence="11">
    <location>
        <begin position="414"/>
        <end position="426"/>
    </location>
</feature>
<feature type="domain" description="C2H2-type" evidence="12">
    <location>
        <begin position="448"/>
        <end position="475"/>
    </location>
</feature>
<dbReference type="InterPro" id="IPR013087">
    <property type="entry name" value="Znf_C2H2_type"/>
</dbReference>
<feature type="binding site" evidence="10">
    <location>
        <position position="275"/>
    </location>
    <ligand>
        <name>Zn(2+)</name>
        <dbReference type="ChEBI" id="CHEBI:29105"/>
    </ligand>
</feature>
<evidence type="ECO:0000256" key="8">
    <source>
        <dbReference type="PROSITE-ProRule" id="PRU00042"/>
    </source>
</evidence>
<feature type="domain" description="C2H2-type" evidence="12">
    <location>
        <begin position="788"/>
        <end position="815"/>
    </location>
</feature>
<keyword evidence="5 10" id="KW-0862">Zinc</keyword>
<dbReference type="PROSITE" id="PS00028">
    <property type="entry name" value="ZINC_FINGER_C2H2_1"/>
    <property type="match status" value="6"/>
</dbReference>
<keyword evidence="3" id="KW-0677">Repeat</keyword>
<dbReference type="GO" id="GO:0003677">
    <property type="term" value="F:DNA binding"/>
    <property type="evidence" value="ECO:0007669"/>
    <property type="project" value="UniProtKB-UniRule"/>
</dbReference>
<evidence type="ECO:0000313" key="16">
    <source>
        <dbReference type="Proteomes" id="UP000008820"/>
    </source>
</evidence>
<dbReference type="PROSITE" id="PS51915">
    <property type="entry name" value="ZAD"/>
    <property type="match status" value="1"/>
</dbReference>
<keyword evidence="7" id="KW-0539">Nucleus</keyword>
<gene>
    <name evidence="15" type="primary">5568709</name>
</gene>
<dbReference type="SUPFAM" id="SSF57667">
    <property type="entry name" value="beta-beta-alpha zinc fingers"/>
    <property type="match status" value="1"/>
</dbReference>
<evidence type="ECO:0000256" key="3">
    <source>
        <dbReference type="ARBA" id="ARBA00022737"/>
    </source>
</evidence>
<feature type="binding site" evidence="10">
    <location>
        <position position="278"/>
    </location>
    <ligand>
        <name>Zn(2+)</name>
        <dbReference type="ChEBI" id="CHEBI:29105"/>
    </ligand>
</feature>
<dbReference type="SUPFAM" id="SSF57716">
    <property type="entry name" value="Glucocorticoid receptor-like (DNA-binding domain)"/>
    <property type="match status" value="3"/>
</dbReference>
<dbReference type="GO" id="GO:0005634">
    <property type="term" value="C:nucleus"/>
    <property type="evidence" value="ECO:0007669"/>
    <property type="project" value="UniProtKB-SubCell"/>
</dbReference>
<feature type="domain" description="C2H2-type" evidence="12">
    <location>
        <begin position="660"/>
        <end position="688"/>
    </location>
</feature>
<proteinExistence type="predicted"/>
<evidence type="ECO:0000256" key="1">
    <source>
        <dbReference type="ARBA" id="ARBA00004123"/>
    </source>
</evidence>
<name>A0A903UA42_AEDAE</name>
<feature type="region of interest" description="Disordered" evidence="11">
    <location>
        <begin position="398"/>
        <end position="428"/>
    </location>
</feature>
<feature type="compositionally biased region" description="Basic and acidic residues" evidence="11">
    <location>
        <begin position="574"/>
        <end position="587"/>
    </location>
</feature>
<dbReference type="GO" id="GO:0008270">
    <property type="term" value="F:zinc ion binding"/>
    <property type="evidence" value="ECO:0007669"/>
    <property type="project" value="UniProtKB-UniRule"/>
</dbReference>
<dbReference type="InterPro" id="IPR050888">
    <property type="entry name" value="ZnF_C2H2-type_TF"/>
</dbReference>
<evidence type="ECO:0000313" key="15">
    <source>
        <dbReference type="EnsemblMetazoa" id="AAEL007048-PC"/>
    </source>
</evidence>
<keyword evidence="2 10" id="KW-0479">Metal-binding</keyword>
<feature type="domain" description="THAP-type" evidence="13">
    <location>
        <begin position="111"/>
        <end position="201"/>
    </location>
</feature>
<organism evidence="15 16">
    <name type="scientific">Aedes aegypti</name>
    <name type="common">Yellowfever mosquito</name>
    <name type="synonym">Culex aegypti</name>
    <dbReference type="NCBI Taxonomy" id="7159"/>
    <lineage>
        <taxon>Eukaryota</taxon>
        <taxon>Metazoa</taxon>
        <taxon>Ecdysozoa</taxon>
        <taxon>Arthropoda</taxon>
        <taxon>Hexapoda</taxon>
        <taxon>Insecta</taxon>
        <taxon>Pterygota</taxon>
        <taxon>Neoptera</taxon>
        <taxon>Endopterygota</taxon>
        <taxon>Diptera</taxon>
        <taxon>Nematocera</taxon>
        <taxon>Culicoidea</taxon>
        <taxon>Culicidae</taxon>
        <taxon>Culicinae</taxon>
        <taxon>Aedini</taxon>
        <taxon>Aedes</taxon>
        <taxon>Stegomyia</taxon>
    </lineage>
</organism>
<evidence type="ECO:0000256" key="6">
    <source>
        <dbReference type="ARBA" id="ARBA00023125"/>
    </source>
</evidence>
<dbReference type="Pfam" id="PF07776">
    <property type="entry name" value="zf-AD"/>
    <property type="match status" value="1"/>
</dbReference>
<feature type="compositionally biased region" description="Acidic residues" evidence="11">
    <location>
        <begin position="564"/>
        <end position="573"/>
    </location>
</feature>
<dbReference type="Gene3D" id="3.30.160.60">
    <property type="entry name" value="Classic Zinc Finger"/>
    <property type="match status" value="2"/>
</dbReference>
<keyword evidence="6 9" id="KW-0238">DNA-binding</keyword>
<evidence type="ECO:0000259" key="14">
    <source>
        <dbReference type="PROSITE" id="PS51915"/>
    </source>
</evidence>
<dbReference type="InterPro" id="IPR012934">
    <property type="entry name" value="Znf_AD"/>
</dbReference>
<evidence type="ECO:0000256" key="4">
    <source>
        <dbReference type="ARBA" id="ARBA00022771"/>
    </source>
</evidence>
<feature type="domain" description="C2H2-type" evidence="12">
    <location>
        <begin position="628"/>
        <end position="655"/>
    </location>
</feature>
<dbReference type="PROSITE" id="PS50157">
    <property type="entry name" value="ZINC_FINGER_C2H2_2"/>
    <property type="match status" value="5"/>
</dbReference>
<keyword evidence="4 8" id="KW-0863">Zinc-finger</keyword>
<dbReference type="SMART" id="SM00355">
    <property type="entry name" value="ZnF_C2H2"/>
    <property type="match status" value="6"/>
</dbReference>
<dbReference type="SMART" id="SM00980">
    <property type="entry name" value="THAP"/>
    <property type="match status" value="2"/>
</dbReference>
<dbReference type="InterPro" id="IPR036236">
    <property type="entry name" value="Znf_C2H2_sf"/>
</dbReference>
<dbReference type="InterPro" id="IPR006612">
    <property type="entry name" value="THAP_Znf"/>
</dbReference>
<evidence type="ECO:0000256" key="7">
    <source>
        <dbReference type="ARBA" id="ARBA00023242"/>
    </source>
</evidence>
<accession>A0A903UA42</accession>
<feature type="binding site" evidence="10">
    <location>
        <position position="320"/>
    </location>
    <ligand>
        <name>Zn(2+)</name>
        <dbReference type="ChEBI" id="CHEBI:29105"/>
    </ligand>
</feature>
<dbReference type="SMART" id="SM00868">
    <property type="entry name" value="zf-AD"/>
    <property type="match status" value="1"/>
</dbReference>
<feature type="region of interest" description="Disordered" evidence="11">
    <location>
        <begin position="555"/>
        <end position="598"/>
    </location>
</feature>
<dbReference type="PANTHER" id="PTHR24406">
    <property type="entry name" value="TRANSCRIPTIONAL REPRESSOR CTCFL-RELATED"/>
    <property type="match status" value="1"/>
</dbReference>
<keyword evidence="16" id="KW-1185">Reference proteome</keyword>
<dbReference type="OrthoDB" id="6077919at2759"/>
<evidence type="ECO:0000256" key="5">
    <source>
        <dbReference type="ARBA" id="ARBA00022833"/>
    </source>
</evidence>
<dbReference type="Proteomes" id="UP000008820">
    <property type="component" value="Chromosome 3"/>
</dbReference>
<evidence type="ECO:0000259" key="13">
    <source>
        <dbReference type="PROSITE" id="PS50950"/>
    </source>
</evidence>
<dbReference type="Gene3D" id="3.40.1800.20">
    <property type="match status" value="1"/>
</dbReference>
<reference evidence="15" key="2">
    <citation type="submission" date="2022-10" db="UniProtKB">
        <authorList>
            <consortium name="EnsemblMetazoa"/>
        </authorList>
    </citation>
    <scope>IDENTIFICATION</scope>
    <source>
        <strain evidence="15">LVP_AGWG</strain>
    </source>
</reference>
<feature type="domain" description="ZAD" evidence="14">
    <location>
        <begin position="273"/>
        <end position="344"/>
    </location>
</feature>